<accession>A0ACC2X2H5</accession>
<organism evidence="1 2">
    <name type="scientific">Naganishia adeliensis</name>
    <dbReference type="NCBI Taxonomy" id="92952"/>
    <lineage>
        <taxon>Eukaryota</taxon>
        <taxon>Fungi</taxon>
        <taxon>Dikarya</taxon>
        <taxon>Basidiomycota</taxon>
        <taxon>Agaricomycotina</taxon>
        <taxon>Tremellomycetes</taxon>
        <taxon>Filobasidiales</taxon>
        <taxon>Filobasidiaceae</taxon>
        <taxon>Naganishia</taxon>
    </lineage>
</organism>
<evidence type="ECO:0000313" key="2">
    <source>
        <dbReference type="Proteomes" id="UP001230649"/>
    </source>
</evidence>
<keyword evidence="2" id="KW-1185">Reference proteome</keyword>
<comment type="caution">
    <text evidence="1">The sequence shown here is derived from an EMBL/GenBank/DDBJ whole genome shotgun (WGS) entry which is preliminary data.</text>
</comment>
<gene>
    <name evidence="1" type="ORF">QFC20_000184</name>
</gene>
<dbReference type="Proteomes" id="UP001230649">
    <property type="component" value="Unassembled WGS sequence"/>
</dbReference>
<protein>
    <submittedName>
        <fullName evidence="1">Uncharacterized protein</fullName>
    </submittedName>
</protein>
<name>A0ACC2X2H5_9TREE</name>
<reference evidence="1" key="1">
    <citation type="submission" date="2023-04" db="EMBL/GenBank/DDBJ databases">
        <title>Draft Genome sequencing of Naganishia species isolated from polar environments using Oxford Nanopore Technology.</title>
        <authorList>
            <person name="Leo P."/>
            <person name="Venkateswaran K."/>
        </authorList>
    </citation>
    <scope>NUCLEOTIDE SEQUENCE</scope>
    <source>
        <strain evidence="1">MNA-CCFEE 5262</strain>
    </source>
</reference>
<sequence>MASISAGTRNLKFMQRGKQLPPNPSTPAAAQGSSVNTSTPSAQTPVRTTQTTAADSSVQEEEEQWVLPSRIRASKGKGKPPPSTSANMGPARPRVIVVNEPSYLAFVGADSGVDVEQGEDFEDEDMNGGGVMANGRLSFGTLPAKETLDTSIVDVRDEMSHAKAITTSADRFSVFASTGGDASSSSSRRKGNGEENSRRRESNTEQRRPNREPPSTRETSEKAGSSSTSARPSRQGFLRPSNYDDIPHPAPRGKAPQQSDDAPNSSKRNVKKRKSDQRTGDGEEEDDVLAQGARARGKRSKKQGKGDRSSTTKTRGKGAEMDEDAMVAEIAGGAVDDDEVERYLEGVMQEMRDD</sequence>
<dbReference type="EMBL" id="JASBWS010000001">
    <property type="protein sequence ID" value="KAJ9117903.1"/>
    <property type="molecule type" value="Genomic_DNA"/>
</dbReference>
<evidence type="ECO:0000313" key="1">
    <source>
        <dbReference type="EMBL" id="KAJ9117903.1"/>
    </source>
</evidence>
<proteinExistence type="predicted"/>